<protein>
    <submittedName>
        <fullName evidence="4">Protein-glutamine gamma-glutamyltransferase</fullName>
    </submittedName>
</protein>
<evidence type="ECO:0000256" key="1">
    <source>
        <dbReference type="ARBA" id="ARBA00022679"/>
    </source>
</evidence>
<dbReference type="Pfam" id="PF20085">
    <property type="entry name" value="TGL"/>
    <property type="match status" value="1"/>
</dbReference>
<reference evidence="4 5" key="1">
    <citation type="submission" date="2015-09" db="EMBL/GenBank/DDBJ databases">
        <title>Genome sequencing project for genomic taxonomy and phylogenomics of Bacillus-like bacteria.</title>
        <authorList>
            <person name="Liu B."/>
            <person name="Wang J."/>
            <person name="Zhu Y."/>
            <person name="Liu G."/>
            <person name="Chen Q."/>
            <person name="Chen Z."/>
            <person name="Lan J."/>
            <person name="Che J."/>
            <person name="Ge C."/>
            <person name="Shi H."/>
            <person name="Pan Z."/>
            <person name="Liu X."/>
        </authorList>
    </citation>
    <scope>NUCLEOTIDE SEQUENCE [LARGE SCALE GENOMIC DNA]</scope>
    <source>
        <strain evidence="4 5">FJAT-18043</strain>
    </source>
</reference>
<comment type="caution">
    <text evidence="4">The sequence shown here is derived from an EMBL/GenBank/DDBJ whole genome shotgun (WGS) entry which is preliminary data.</text>
</comment>
<keyword evidence="3" id="KW-0012">Acyltransferase</keyword>
<evidence type="ECO:0000313" key="5">
    <source>
        <dbReference type="Proteomes" id="UP000050996"/>
    </source>
</evidence>
<dbReference type="InterPro" id="IPR020916">
    <property type="entry name" value="Gln_gamma-glutamylTfrase_bac"/>
</dbReference>
<dbReference type="Proteomes" id="UP000050996">
    <property type="component" value="Unassembled WGS sequence"/>
</dbReference>
<dbReference type="RefSeq" id="WP_056683626.1">
    <property type="nucleotide sequence ID" value="NZ_CP041305.1"/>
</dbReference>
<keyword evidence="5" id="KW-1185">Reference proteome</keyword>
<keyword evidence="2" id="KW-0749">Sporulation</keyword>
<gene>
    <name evidence="4" type="ORF">AN957_09330</name>
</gene>
<dbReference type="GO" id="GO:0003810">
    <property type="term" value="F:protein-glutamine gamma-glutamyltransferase activity"/>
    <property type="evidence" value="ECO:0007669"/>
    <property type="project" value="InterPro"/>
</dbReference>
<name>A0A0Q3VFP8_9BACI</name>
<accession>A0A0Q3VFP8</accession>
<evidence type="ECO:0000256" key="3">
    <source>
        <dbReference type="ARBA" id="ARBA00023315"/>
    </source>
</evidence>
<dbReference type="EMBL" id="LJIX01000006">
    <property type="protein sequence ID" value="KQL18755.1"/>
    <property type="molecule type" value="Genomic_DNA"/>
</dbReference>
<organism evidence="4 5">
    <name type="scientific">Cytobacillus solani</name>
    <dbReference type="NCBI Taxonomy" id="1637975"/>
    <lineage>
        <taxon>Bacteria</taxon>
        <taxon>Bacillati</taxon>
        <taxon>Bacillota</taxon>
        <taxon>Bacilli</taxon>
        <taxon>Bacillales</taxon>
        <taxon>Bacillaceae</taxon>
        <taxon>Cytobacillus</taxon>
    </lineage>
</organism>
<dbReference type="GO" id="GO:0030435">
    <property type="term" value="P:sporulation resulting in formation of a cellular spore"/>
    <property type="evidence" value="ECO:0007669"/>
    <property type="project" value="UniProtKB-KW"/>
</dbReference>
<proteinExistence type="inferred from homology"/>
<sequence>MIVLSDYGLKPAVGRFQGIKREIYLALENSPLQHMYGSLHELLFDLQLRENIIRTARKLHESDVAFAPFQTSKFNPEIWKKIKYGYLLNPSVLPSDAINDIFINSNEYAFECSTAIVIIYYKAVLDSISTSYFNTLFQRLLVWDWNYDRDLGIITTVGRDFIPGDVVYFYNPDYDHPVWTGENTVYLGNGLYFGHGIGIETAEGMIKALNTLRKENATQSAYLISQHSRLNTKYLSQFAKQTLRVLN</sequence>
<dbReference type="PATRIC" id="fig|1637975.4.peg.1628"/>
<evidence type="ECO:0000256" key="2">
    <source>
        <dbReference type="ARBA" id="ARBA00022969"/>
    </source>
</evidence>
<dbReference type="AlphaFoldDB" id="A0A0Q3VFP8"/>
<dbReference type="STRING" id="1637975.AN957_09330"/>
<evidence type="ECO:0000313" key="4">
    <source>
        <dbReference type="EMBL" id="KQL18755.1"/>
    </source>
</evidence>
<dbReference type="HAMAP" id="MF_00727">
    <property type="entry name" value="Tgl"/>
    <property type="match status" value="1"/>
</dbReference>
<keyword evidence="1 4" id="KW-0808">Transferase</keyword>